<comment type="caution">
    <text evidence="2">The sequence shown here is derived from an EMBL/GenBank/DDBJ whole genome shotgun (WGS) entry which is preliminary data.</text>
</comment>
<accession>A0A834DLW6</accession>
<proteinExistence type="predicted"/>
<sequence>MHVVSRRGDEGEGQSRVERGCTKESEQDRPRVPLHPCCHCHSAGCLPCVLTIHSPHPIPTCPSPPLTSLKLPTSIAFLELCYLFSHNVSDKEELLVFSPLCMQRSQGSERLTHLTGVSNG</sequence>
<reference evidence="2 3" key="1">
    <citation type="journal article" date="2020" name="Nature">
        <title>Six reference-quality genomes reveal evolution of bat adaptations.</title>
        <authorList>
            <person name="Jebb D."/>
            <person name="Huang Z."/>
            <person name="Pippel M."/>
            <person name="Hughes G.M."/>
            <person name="Lavrichenko K."/>
            <person name="Devanna P."/>
            <person name="Winkler S."/>
            <person name="Jermiin L.S."/>
            <person name="Skirmuntt E.C."/>
            <person name="Katzourakis A."/>
            <person name="Burkitt-Gray L."/>
            <person name="Ray D.A."/>
            <person name="Sullivan K.A.M."/>
            <person name="Roscito J.G."/>
            <person name="Kirilenko B.M."/>
            <person name="Davalos L.M."/>
            <person name="Corthals A.P."/>
            <person name="Power M.L."/>
            <person name="Jones G."/>
            <person name="Ransome R.D."/>
            <person name="Dechmann D.K.N."/>
            <person name="Locatelli A.G."/>
            <person name="Puechmaille S.J."/>
            <person name="Fedrigo O."/>
            <person name="Jarvis E.D."/>
            <person name="Hiller M."/>
            <person name="Vernes S.C."/>
            <person name="Myers E.W."/>
            <person name="Teeling E.C."/>
        </authorList>
    </citation>
    <scope>NUCLEOTIDE SEQUENCE [LARGE SCALE GENOMIC DNA]</scope>
    <source>
        <strain evidence="2">Bat1K_MPI-CBG_1</strain>
    </source>
</reference>
<evidence type="ECO:0000313" key="3">
    <source>
        <dbReference type="Proteomes" id="UP000664940"/>
    </source>
</evidence>
<feature type="region of interest" description="Disordered" evidence="1">
    <location>
        <begin position="1"/>
        <end position="31"/>
    </location>
</feature>
<evidence type="ECO:0000313" key="2">
    <source>
        <dbReference type="EMBL" id="KAF6088315.1"/>
    </source>
</evidence>
<dbReference type="AlphaFoldDB" id="A0A834DLW6"/>
<dbReference type="Proteomes" id="UP000664940">
    <property type="component" value="Unassembled WGS sequence"/>
</dbReference>
<evidence type="ECO:0000256" key="1">
    <source>
        <dbReference type="SAM" id="MobiDB-lite"/>
    </source>
</evidence>
<name>A0A834DLW6_9CHIR</name>
<protein>
    <submittedName>
        <fullName evidence="2">Uncharacterized protein</fullName>
    </submittedName>
</protein>
<organism evidence="2 3">
    <name type="scientific">Phyllostomus discolor</name>
    <name type="common">pale spear-nosed bat</name>
    <dbReference type="NCBI Taxonomy" id="89673"/>
    <lineage>
        <taxon>Eukaryota</taxon>
        <taxon>Metazoa</taxon>
        <taxon>Chordata</taxon>
        <taxon>Craniata</taxon>
        <taxon>Vertebrata</taxon>
        <taxon>Euteleostomi</taxon>
        <taxon>Mammalia</taxon>
        <taxon>Eutheria</taxon>
        <taxon>Laurasiatheria</taxon>
        <taxon>Chiroptera</taxon>
        <taxon>Yangochiroptera</taxon>
        <taxon>Phyllostomidae</taxon>
        <taxon>Phyllostominae</taxon>
        <taxon>Phyllostomus</taxon>
    </lineage>
</organism>
<gene>
    <name evidence="2" type="ORF">HJG60_008171</name>
</gene>
<dbReference type="EMBL" id="JABVXQ010000010">
    <property type="protein sequence ID" value="KAF6088315.1"/>
    <property type="molecule type" value="Genomic_DNA"/>
</dbReference>